<dbReference type="InterPro" id="IPR002915">
    <property type="entry name" value="DeoC/FbaB/LacD_aldolase"/>
</dbReference>
<dbReference type="EC" id="4.1.2.4" evidence="3 7"/>
<evidence type="ECO:0000313" key="9">
    <source>
        <dbReference type="Proteomes" id="UP000619743"/>
    </source>
</evidence>
<dbReference type="SUPFAM" id="SSF51569">
    <property type="entry name" value="Aldolase"/>
    <property type="match status" value="1"/>
</dbReference>
<dbReference type="OrthoDB" id="6579831at2"/>
<evidence type="ECO:0000256" key="6">
    <source>
        <dbReference type="ARBA" id="ARBA00048791"/>
    </source>
</evidence>
<keyword evidence="5" id="KW-0704">Schiff base</keyword>
<dbReference type="InterPro" id="IPR013785">
    <property type="entry name" value="Aldolase_TIM"/>
</dbReference>
<dbReference type="SMART" id="SM01133">
    <property type="entry name" value="DeoC"/>
    <property type="match status" value="1"/>
</dbReference>
<sequence>MSEFDALARKVVGLMDLTALNDTDTDATVVELCQRAKSPVGLTAAVCVWPQFVHIAKHALAVNDASAIKVATVVNFPHGHNDIAQAVAETQAAMAAGADEIDLVYPYQDAVQGNFEIGREMVEAVKAACGSKAQLKVILETGELKKPELIRQVCQQVITAGADFVKTSTGKVAVNATLEAARIMLEQIRHSGGKCGFKAAGGIRTLEQADAYLELAEQICGRSWVVNSHFRFGASGLLDDVLRHCGDSNIHSIPSGY</sequence>
<dbReference type="PANTHER" id="PTHR10889">
    <property type="entry name" value="DEOXYRIBOSE-PHOSPHATE ALDOLASE"/>
    <property type="match status" value="1"/>
</dbReference>
<protein>
    <recommendedName>
        <fullName evidence="3 7">Deoxyribose-phosphate aldolase</fullName>
        <ecNumber evidence="3 7">4.1.2.4</ecNumber>
    </recommendedName>
</protein>
<dbReference type="GO" id="GO:0009264">
    <property type="term" value="P:deoxyribonucleotide catabolic process"/>
    <property type="evidence" value="ECO:0007669"/>
    <property type="project" value="UniProtKB-UniRule"/>
</dbReference>
<proteinExistence type="inferred from homology"/>
<accession>A0A8J2U2D2</accession>
<reference evidence="9" key="1">
    <citation type="journal article" date="2019" name="Int. J. Syst. Evol. Microbiol.">
        <title>The Global Catalogue of Microorganisms (GCM) 10K type strain sequencing project: providing services to taxonomists for standard genome sequencing and annotation.</title>
        <authorList>
            <consortium name="The Broad Institute Genomics Platform"/>
            <consortium name="The Broad Institute Genome Sequencing Center for Infectious Disease"/>
            <person name="Wu L."/>
            <person name="Ma J."/>
        </authorList>
    </citation>
    <scope>NUCLEOTIDE SEQUENCE [LARGE SCALE GENOMIC DNA]</scope>
    <source>
        <strain evidence="9">CGMCC 1.10130</strain>
    </source>
</reference>
<evidence type="ECO:0000256" key="1">
    <source>
        <dbReference type="ARBA" id="ARBA00004816"/>
    </source>
</evidence>
<dbReference type="NCBIfam" id="TIGR00126">
    <property type="entry name" value="deoC"/>
    <property type="match status" value="1"/>
</dbReference>
<evidence type="ECO:0000256" key="5">
    <source>
        <dbReference type="ARBA" id="ARBA00023270"/>
    </source>
</evidence>
<dbReference type="EMBL" id="BMDX01000002">
    <property type="protein sequence ID" value="GGA66137.1"/>
    <property type="molecule type" value="Genomic_DNA"/>
</dbReference>
<comment type="similarity">
    <text evidence="2">Belongs to the DeoC/FbaB aldolase family. DeoC type 2 subfamily.</text>
</comment>
<dbReference type="GO" id="GO:0016052">
    <property type="term" value="P:carbohydrate catabolic process"/>
    <property type="evidence" value="ECO:0007669"/>
    <property type="project" value="TreeGrafter"/>
</dbReference>
<dbReference type="AlphaFoldDB" id="A0A8J2U2D2"/>
<dbReference type="Pfam" id="PF01791">
    <property type="entry name" value="DeoC"/>
    <property type="match status" value="1"/>
</dbReference>
<dbReference type="PIRSF" id="PIRSF001357">
    <property type="entry name" value="DeoC"/>
    <property type="match status" value="1"/>
</dbReference>
<evidence type="ECO:0000256" key="4">
    <source>
        <dbReference type="ARBA" id="ARBA00023239"/>
    </source>
</evidence>
<keyword evidence="4" id="KW-0456">Lyase</keyword>
<dbReference type="Proteomes" id="UP000619743">
    <property type="component" value="Unassembled WGS sequence"/>
</dbReference>
<organism evidence="8 9">
    <name type="scientific">Neiella marina</name>
    <dbReference type="NCBI Taxonomy" id="508461"/>
    <lineage>
        <taxon>Bacteria</taxon>
        <taxon>Pseudomonadati</taxon>
        <taxon>Pseudomonadota</taxon>
        <taxon>Gammaproteobacteria</taxon>
        <taxon>Alteromonadales</taxon>
        <taxon>Echinimonadaceae</taxon>
        <taxon>Neiella</taxon>
    </lineage>
</organism>
<comment type="catalytic activity">
    <reaction evidence="6">
        <text>2-deoxy-D-ribose 5-phosphate = D-glyceraldehyde 3-phosphate + acetaldehyde</text>
        <dbReference type="Rhea" id="RHEA:12821"/>
        <dbReference type="ChEBI" id="CHEBI:15343"/>
        <dbReference type="ChEBI" id="CHEBI:59776"/>
        <dbReference type="ChEBI" id="CHEBI:62877"/>
        <dbReference type="EC" id="4.1.2.4"/>
    </reaction>
</comment>
<comment type="caution">
    <text evidence="8">The sequence shown here is derived from an EMBL/GenBank/DDBJ whole genome shotgun (WGS) entry which is preliminary data.</text>
</comment>
<dbReference type="CDD" id="cd00959">
    <property type="entry name" value="DeoC"/>
    <property type="match status" value="1"/>
</dbReference>
<dbReference type="GO" id="GO:0004139">
    <property type="term" value="F:deoxyribose-phosphate aldolase activity"/>
    <property type="evidence" value="ECO:0007669"/>
    <property type="project" value="UniProtKB-UniRule"/>
</dbReference>
<evidence type="ECO:0000256" key="2">
    <source>
        <dbReference type="ARBA" id="ARBA00009473"/>
    </source>
</evidence>
<evidence type="ECO:0000256" key="7">
    <source>
        <dbReference type="NCBIfam" id="TIGR00126"/>
    </source>
</evidence>
<gene>
    <name evidence="8" type="primary">deoC</name>
    <name evidence="8" type="ORF">GCM10011369_04600</name>
</gene>
<dbReference type="InterPro" id="IPR011343">
    <property type="entry name" value="DeoC"/>
</dbReference>
<comment type="pathway">
    <text evidence="1">Carbohydrate degradation; 2-deoxy-D-ribose 1-phosphate degradation; D-glyceraldehyde 3-phosphate and acetaldehyde from 2-deoxy-alpha-D-ribose 1-phosphate: step 2/2.</text>
</comment>
<dbReference type="GO" id="GO:0005737">
    <property type="term" value="C:cytoplasm"/>
    <property type="evidence" value="ECO:0007669"/>
    <property type="project" value="InterPro"/>
</dbReference>
<dbReference type="Gene3D" id="3.20.20.70">
    <property type="entry name" value="Aldolase class I"/>
    <property type="match status" value="1"/>
</dbReference>
<keyword evidence="9" id="KW-1185">Reference proteome</keyword>
<evidence type="ECO:0000313" key="8">
    <source>
        <dbReference type="EMBL" id="GGA66137.1"/>
    </source>
</evidence>
<dbReference type="PANTHER" id="PTHR10889:SF3">
    <property type="entry name" value="DEOXYRIBOSE-PHOSPHATE ALDOLASE"/>
    <property type="match status" value="1"/>
</dbReference>
<dbReference type="RefSeq" id="WP_087504551.1">
    <property type="nucleotide sequence ID" value="NZ_BMDX01000002.1"/>
</dbReference>
<name>A0A8J2U2D2_9GAMM</name>
<evidence type="ECO:0000256" key="3">
    <source>
        <dbReference type="ARBA" id="ARBA00012515"/>
    </source>
</evidence>